<dbReference type="GO" id="GO:0048472">
    <property type="term" value="F:threonine-phosphate decarboxylase activity"/>
    <property type="evidence" value="ECO:0007669"/>
    <property type="project" value="InterPro"/>
</dbReference>
<accession>A0A9W4VU04</accession>
<dbReference type="Pfam" id="PF03186">
    <property type="entry name" value="CobD_Cbib"/>
    <property type="match status" value="1"/>
</dbReference>
<feature type="transmembrane region" description="Helical" evidence="9">
    <location>
        <begin position="6"/>
        <end position="23"/>
    </location>
</feature>
<feature type="transmembrane region" description="Helical" evidence="9">
    <location>
        <begin position="153"/>
        <end position="177"/>
    </location>
</feature>
<dbReference type="PANTHER" id="PTHR34308">
    <property type="entry name" value="COBALAMIN BIOSYNTHESIS PROTEIN CBIB"/>
    <property type="match status" value="1"/>
</dbReference>
<keyword evidence="4" id="KW-1003">Cell membrane</keyword>
<dbReference type="InterPro" id="IPR004485">
    <property type="entry name" value="Cobalamin_biosynth_CobD/CbiB"/>
</dbReference>
<comment type="pathway">
    <text evidence="2">Cofactor biosynthesis; adenosylcobalamin biosynthesis.</text>
</comment>
<evidence type="ECO:0000256" key="3">
    <source>
        <dbReference type="ARBA" id="ARBA00006263"/>
    </source>
</evidence>
<protein>
    <submittedName>
        <fullName evidence="11">Cobalamin biosynthesis protein CbiB</fullName>
    </submittedName>
</protein>
<dbReference type="EMBL" id="CAMAPD010000005">
    <property type="protein sequence ID" value="CAH9056350.1"/>
    <property type="molecule type" value="Genomic_DNA"/>
</dbReference>
<dbReference type="Proteomes" id="UP001152485">
    <property type="component" value="Unassembled WGS sequence"/>
</dbReference>
<keyword evidence="5" id="KW-0169">Cobalamin biosynthesis</keyword>
<evidence type="ECO:0000313" key="11">
    <source>
        <dbReference type="EMBL" id="CAH9062821.1"/>
    </source>
</evidence>
<dbReference type="PANTHER" id="PTHR34308:SF1">
    <property type="entry name" value="COBALAMIN BIOSYNTHESIS PROTEIN CBIB"/>
    <property type="match status" value="1"/>
</dbReference>
<dbReference type="Proteomes" id="UP001152467">
    <property type="component" value="Unassembled WGS sequence"/>
</dbReference>
<gene>
    <name evidence="11" type="primary">cbiB</name>
    <name evidence="11" type="ORF">PSECIP111854_03097</name>
    <name evidence="10" type="ORF">PSECIP111951_01443</name>
</gene>
<keyword evidence="8 9" id="KW-0472">Membrane</keyword>
<feature type="transmembrane region" description="Helical" evidence="9">
    <location>
        <begin position="54"/>
        <end position="76"/>
    </location>
</feature>
<evidence type="ECO:0000256" key="8">
    <source>
        <dbReference type="ARBA" id="ARBA00023136"/>
    </source>
</evidence>
<proteinExistence type="inferred from homology"/>
<evidence type="ECO:0000256" key="7">
    <source>
        <dbReference type="ARBA" id="ARBA00022989"/>
    </source>
</evidence>
<dbReference type="AlphaFoldDB" id="A0A9W4VU04"/>
<feature type="transmembrane region" description="Helical" evidence="9">
    <location>
        <begin position="198"/>
        <end position="220"/>
    </location>
</feature>
<dbReference type="GO" id="GO:0005886">
    <property type="term" value="C:plasma membrane"/>
    <property type="evidence" value="ECO:0007669"/>
    <property type="project" value="UniProtKB-SubCell"/>
</dbReference>
<comment type="subcellular location">
    <subcellularLocation>
        <location evidence="1">Cell membrane</location>
        <topology evidence="1">Multi-pass membrane protein</topology>
    </subcellularLocation>
</comment>
<organism evidence="11 12">
    <name type="scientific">Pseudoalteromonas holothuriae</name>
    <dbReference type="NCBI Taxonomy" id="2963714"/>
    <lineage>
        <taxon>Bacteria</taxon>
        <taxon>Pseudomonadati</taxon>
        <taxon>Pseudomonadota</taxon>
        <taxon>Gammaproteobacteria</taxon>
        <taxon>Alteromonadales</taxon>
        <taxon>Pseudoalteromonadaceae</taxon>
        <taxon>Pseudoalteromonas</taxon>
    </lineage>
</organism>
<keyword evidence="12" id="KW-1185">Reference proteome</keyword>
<evidence type="ECO:0000256" key="2">
    <source>
        <dbReference type="ARBA" id="ARBA00004953"/>
    </source>
</evidence>
<feature type="transmembrane region" description="Helical" evidence="9">
    <location>
        <begin position="240"/>
        <end position="262"/>
    </location>
</feature>
<name>A0A9W4VU04_9GAMM</name>
<keyword evidence="7 9" id="KW-1133">Transmembrane helix</keyword>
<comment type="caution">
    <text evidence="11">The sequence shown here is derived from an EMBL/GenBank/DDBJ whole genome shotgun (WGS) entry which is preliminary data.</text>
</comment>
<sequence length="315" mass="35998">MQAHQGLLILVVTLATAHFLPLLSSYHPNTILSLVFKGIAQRVYQSDSTASYQILSGTLAFILPCLTIVILCYSIAQFAYYPQWLGGLILYLCIETRVITRAKRISTLLKQEQKSTARQLLSSIVARDVNKLSSVGIAKACIDSTCLRTVRHYYLIILFYILLGPIAALSYKLLLICDHAWRKELKPNSQFMIPLKHTIYAIEWLPLRAFVLLMATPLHGKKVVHYLKRYARYFYQKNSGWVLSLFAANLNVQLGGPCFYLGQRFEKMRLGIERHPEPSDIDVLVNLLTRIQTFFFLVLMLFWLAYTLGIAFLTL</sequence>
<keyword evidence="6 9" id="KW-0812">Transmembrane</keyword>
<evidence type="ECO:0000313" key="10">
    <source>
        <dbReference type="EMBL" id="CAH9056350.1"/>
    </source>
</evidence>
<dbReference type="EMBL" id="CAMAPC010000014">
    <property type="protein sequence ID" value="CAH9062821.1"/>
    <property type="molecule type" value="Genomic_DNA"/>
</dbReference>
<evidence type="ECO:0000313" key="12">
    <source>
        <dbReference type="Proteomes" id="UP001152467"/>
    </source>
</evidence>
<dbReference type="GO" id="GO:0009236">
    <property type="term" value="P:cobalamin biosynthetic process"/>
    <property type="evidence" value="ECO:0007669"/>
    <property type="project" value="UniProtKB-KW"/>
</dbReference>
<evidence type="ECO:0000313" key="13">
    <source>
        <dbReference type="Proteomes" id="UP001152485"/>
    </source>
</evidence>
<evidence type="ECO:0000256" key="9">
    <source>
        <dbReference type="SAM" id="Phobius"/>
    </source>
</evidence>
<evidence type="ECO:0000256" key="4">
    <source>
        <dbReference type="ARBA" id="ARBA00022475"/>
    </source>
</evidence>
<evidence type="ECO:0000256" key="5">
    <source>
        <dbReference type="ARBA" id="ARBA00022573"/>
    </source>
</evidence>
<feature type="transmembrane region" description="Helical" evidence="9">
    <location>
        <begin position="294"/>
        <end position="313"/>
    </location>
</feature>
<reference evidence="11 13" key="1">
    <citation type="submission" date="2022-07" db="EMBL/GenBank/DDBJ databases">
        <authorList>
            <person name="Criscuolo A."/>
        </authorList>
    </citation>
    <scope>NUCLEOTIDE SEQUENCE</scope>
    <source>
        <strain evidence="13">CIP 111951</strain>
        <strain evidence="11">CIP111854</strain>
        <strain evidence="10">CIP111951</strain>
    </source>
</reference>
<comment type="similarity">
    <text evidence="3">Belongs to the CobD/CbiB family.</text>
</comment>
<evidence type="ECO:0000256" key="6">
    <source>
        <dbReference type="ARBA" id="ARBA00022692"/>
    </source>
</evidence>
<evidence type="ECO:0000256" key="1">
    <source>
        <dbReference type="ARBA" id="ARBA00004651"/>
    </source>
</evidence>